<dbReference type="GO" id="GO:0015995">
    <property type="term" value="P:chlorophyll biosynthetic process"/>
    <property type="evidence" value="ECO:0007669"/>
    <property type="project" value="UniProtKB-KW"/>
</dbReference>
<gene>
    <name evidence="9" type="ORF">AB1Y20_002496</name>
</gene>
<dbReference type="SUPFAM" id="SSF51735">
    <property type="entry name" value="NAD(P)-binding Rossmann-fold domains"/>
    <property type="match status" value="1"/>
</dbReference>
<dbReference type="AlphaFoldDB" id="A0AB34JB86"/>
<dbReference type="PANTHER" id="PTHR44419:SF19">
    <property type="entry name" value="PROTOCHLOROPHYLLIDE REDUCTASE A, CHLOROPLASTIC"/>
    <property type="match status" value="1"/>
</dbReference>
<protein>
    <recommendedName>
        <fullName evidence="3">protochlorophyllide reductase</fullName>
        <ecNumber evidence="3">1.3.1.33</ecNumber>
    </recommendedName>
</protein>
<dbReference type="InterPro" id="IPR036291">
    <property type="entry name" value="NAD(P)-bd_dom_sf"/>
</dbReference>
<evidence type="ECO:0000256" key="1">
    <source>
        <dbReference type="ARBA" id="ARBA00005173"/>
    </source>
</evidence>
<name>A0AB34JB86_PRYPA</name>
<comment type="caution">
    <text evidence="9">The sequence shown here is derived from an EMBL/GenBank/DDBJ whole genome shotgun (WGS) entry which is preliminary data.</text>
</comment>
<evidence type="ECO:0000256" key="7">
    <source>
        <dbReference type="ARBA" id="ARBA00023171"/>
    </source>
</evidence>
<evidence type="ECO:0000256" key="2">
    <source>
        <dbReference type="ARBA" id="ARBA00005821"/>
    </source>
</evidence>
<evidence type="ECO:0000256" key="5">
    <source>
        <dbReference type="ARBA" id="ARBA00022857"/>
    </source>
</evidence>
<evidence type="ECO:0000256" key="4">
    <source>
        <dbReference type="ARBA" id="ARBA00022531"/>
    </source>
</evidence>
<feature type="signal peptide" evidence="8">
    <location>
        <begin position="1"/>
        <end position="19"/>
    </location>
</feature>
<accession>A0AB34JB86</accession>
<dbReference type="NCBIfam" id="TIGR01289">
    <property type="entry name" value="LPOR"/>
    <property type="match status" value="1"/>
</dbReference>
<keyword evidence="6" id="KW-0560">Oxidoreductase</keyword>
<evidence type="ECO:0000313" key="9">
    <source>
        <dbReference type="EMBL" id="KAL1515881.1"/>
    </source>
</evidence>
<dbReference type="InterPro" id="IPR002347">
    <property type="entry name" value="SDR_fam"/>
</dbReference>
<dbReference type="InterPro" id="IPR005979">
    <property type="entry name" value="Prochl_reduct"/>
</dbReference>
<dbReference type="Pfam" id="PF00106">
    <property type="entry name" value="adh_short"/>
    <property type="match status" value="1"/>
</dbReference>
<dbReference type="GO" id="GO:0016630">
    <property type="term" value="F:protochlorophyllide reductase activity"/>
    <property type="evidence" value="ECO:0007669"/>
    <property type="project" value="UniProtKB-EC"/>
</dbReference>
<keyword evidence="10" id="KW-1185">Reference proteome</keyword>
<evidence type="ECO:0000256" key="6">
    <source>
        <dbReference type="ARBA" id="ARBA00023002"/>
    </source>
</evidence>
<reference evidence="9 10" key="1">
    <citation type="journal article" date="2024" name="Science">
        <title>Giant polyketide synthase enzymes in the biosynthesis of giant marine polyether toxins.</title>
        <authorList>
            <person name="Fallon T.R."/>
            <person name="Shende V.V."/>
            <person name="Wierzbicki I.H."/>
            <person name="Pendleton A.L."/>
            <person name="Watervoot N.F."/>
            <person name="Auber R.P."/>
            <person name="Gonzalez D.J."/>
            <person name="Wisecaver J.H."/>
            <person name="Moore B.S."/>
        </authorList>
    </citation>
    <scope>NUCLEOTIDE SEQUENCE [LARGE SCALE GENOMIC DNA]</scope>
    <source>
        <strain evidence="9 10">12B1</strain>
    </source>
</reference>
<evidence type="ECO:0000256" key="3">
    <source>
        <dbReference type="ARBA" id="ARBA00012006"/>
    </source>
</evidence>
<dbReference type="PRINTS" id="PR00081">
    <property type="entry name" value="GDHRDH"/>
</dbReference>
<comment type="similarity">
    <text evidence="2">Belongs to the short-chain dehydrogenases/reductases (SDR) family. POR subfamily.</text>
</comment>
<dbReference type="PANTHER" id="PTHR44419">
    <property type="entry name" value="PROTOCHLOROPHYLLIDE REDUCTASE C, CHLOROPLASTIC"/>
    <property type="match status" value="1"/>
</dbReference>
<keyword evidence="7" id="KW-0149">Chlorophyll biosynthesis</keyword>
<dbReference type="Proteomes" id="UP001515480">
    <property type="component" value="Unassembled WGS sequence"/>
</dbReference>
<keyword evidence="5" id="KW-0521">NADP</keyword>
<dbReference type="EC" id="1.3.1.33" evidence="3"/>
<feature type="chain" id="PRO_5044230342" description="protochlorophyllide reductase" evidence="8">
    <location>
        <begin position="20"/>
        <end position="412"/>
    </location>
</feature>
<comment type="pathway">
    <text evidence="1">Porphyrin-containing compound metabolism; chlorophyll biosynthesis.</text>
</comment>
<proteinExistence type="inferred from homology"/>
<dbReference type="GO" id="GO:0015979">
    <property type="term" value="P:photosynthesis"/>
    <property type="evidence" value="ECO:0007669"/>
    <property type="project" value="UniProtKB-KW"/>
</dbReference>
<keyword evidence="8" id="KW-0732">Signal</keyword>
<dbReference type="EMBL" id="JBGBPQ010000011">
    <property type="protein sequence ID" value="KAL1515881.1"/>
    <property type="molecule type" value="Genomic_DNA"/>
</dbReference>
<dbReference type="Gene3D" id="3.40.50.720">
    <property type="entry name" value="NAD(P)-binding Rossmann-like Domain"/>
    <property type="match status" value="1"/>
</dbReference>
<organism evidence="9 10">
    <name type="scientific">Prymnesium parvum</name>
    <name type="common">Toxic golden alga</name>
    <dbReference type="NCBI Taxonomy" id="97485"/>
    <lineage>
        <taxon>Eukaryota</taxon>
        <taxon>Haptista</taxon>
        <taxon>Haptophyta</taxon>
        <taxon>Prymnesiophyceae</taxon>
        <taxon>Prymnesiales</taxon>
        <taxon>Prymnesiaceae</taxon>
        <taxon>Prymnesium</taxon>
    </lineage>
</organism>
<evidence type="ECO:0000256" key="8">
    <source>
        <dbReference type="SAM" id="SignalP"/>
    </source>
</evidence>
<evidence type="ECO:0000313" key="10">
    <source>
        <dbReference type="Proteomes" id="UP001515480"/>
    </source>
</evidence>
<sequence>MLVALAALTAFLPAPPAVRLPTAPCDARPAVASRARASCPPLALATVGVPPTKKLYTTGEAPKVLGGLVLGTRQMVVVTGASSGLGLACTKALVKKGKYYVICAVRDPAKMDQVAKEAGIKSTDYTAMKLELASLQSVRDFVRNLKAFKSARPLNHLICNAAVYLPADPTPRFTDDGFEMSLGVNHLGHFLLVNLLLDDMKKAKNPRVCIVGSITGNTNTIGGGLVYPRADLGDLSGLEKPGYTMVNGAKFDGAKAYKDSKVLNMMTVRELHKRLHKETGITFSSMYPGCIAETNLFREKREWFRKLFPVFMKYVTGGYVSEEEAGERLAQVISDPQCSKSGVYWSWNGNAQQVGALKQTKKNGKVLWEVAGAGGSGGEVFENSFSDDVMDDANAAKMWDLSMKLVGLESKK</sequence>
<keyword evidence="4" id="KW-0602">Photosynthesis</keyword>